<comment type="caution">
    <text evidence="3">The sequence shown here is derived from an EMBL/GenBank/DDBJ whole genome shotgun (WGS) entry which is preliminary data.</text>
</comment>
<dbReference type="Pfam" id="PF13837">
    <property type="entry name" value="Myb_DNA-bind_4"/>
    <property type="match status" value="1"/>
</dbReference>
<evidence type="ECO:0000313" key="3">
    <source>
        <dbReference type="EMBL" id="KAB2631011.1"/>
    </source>
</evidence>
<evidence type="ECO:0000256" key="1">
    <source>
        <dbReference type="SAM" id="Coils"/>
    </source>
</evidence>
<dbReference type="InterPro" id="IPR044822">
    <property type="entry name" value="Myb_DNA-bind_4"/>
</dbReference>
<feature type="coiled-coil region" evidence="1">
    <location>
        <begin position="121"/>
        <end position="148"/>
    </location>
</feature>
<feature type="domain" description="Myb/SANT-like DNA-binding" evidence="2">
    <location>
        <begin position="88"/>
        <end position="168"/>
    </location>
</feature>
<reference evidence="4" key="2">
    <citation type="submission" date="2019-10" db="EMBL/GenBank/DDBJ databases">
        <title>A de novo genome assembly of a pear dwarfing rootstock.</title>
        <authorList>
            <person name="Wang F."/>
            <person name="Wang J."/>
            <person name="Li S."/>
            <person name="Zhang Y."/>
            <person name="Fang M."/>
            <person name="Ma L."/>
            <person name="Zhao Y."/>
            <person name="Jiang S."/>
        </authorList>
    </citation>
    <scope>NUCLEOTIDE SEQUENCE [LARGE SCALE GENOMIC DNA]</scope>
</reference>
<organism evidence="3 4">
    <name type="scientific">Pyrus ussuriensis x Pyrus communis</name>
    <dbReference type="NCBI Taxonomy" id="2448454"/>
    <lineage>
        <taxon>Eukaryota</taxon>
        <taxon>Viridiplantae</taxon>
        <taxon>Streptophyta</taxon>
        <taxon>Embryophyta</taxon>
        <taxon>Tracheophyta</taxon>
        <taxon>Spermatophyta</taxon>
        <taxon>Magnoliopsida</taxon>
        <taxon>eudicotyledons</taxon>
        <taxon>Gunneridae</taxon>
        <taxon>Pentapetalae</taxon>
        <taxon>rosids</taxon>
        <taxon>fabids</taxon>
        <taxon>Rosales</taxon>
        <taxon>Rosaceae</taxon>
        <taxon>Amygdaloideae</taxon>
        <taxon>Maleae</taxon>
        <taxon>Pyrus</taxon>
    </lineage>
</organism>
<sequence>MASCDDDFSLLGDDSNANYHSLTCQHPTTSTIHTPLSQFALKDKVNDGKSHAGDYENAAACAFSSNLFGSGTDQTDVVRSEATRKYLYLLDAYLDKFTQLNRGNLRGRDWEEVATIVSEKCERQRKSIKQCKNKVDNLKERYKLERQRMSSGSVSANHWPWFQKMEQIVGNSVAAKATSDNDKGVSSLGNTPRQSKISKWRRVIFKISSVALAGTAPNNVDSMCGLVIGQLAMLFANEVALGCCNYVEVAILVGGRNFFCGDAWVTATGLDRIIESAPEKMRVQTRVQAAFSMHEIDEPYSRQWAIRHLEKCRVAIFAGIGVGTGNHLFTTDTAASLRALEKVVLKGTNADGVYDYNSQDNNFTFYHISMRELVTRDATSIDTMTLTFCEENGVPIVVFNLLEPGNISKALCGEQVGTLIDQTGRIS</sequence>
<reference evidence="3 4" key="3">
    <citation type="submission" date="2019-11" db="EMBL/GenBank/DDBJ databases">
        <title>A de novo genome assembly of a pear dwarfing rootstock.</title>
        <authorList>
            <person name="Wang F."/>
            <person name="Wang J."/>
            <person name="Li S."/>
            <person name="Zhang Y."/>
            <person name="Fang M."/>
            <person name="Ma L."/>
            <person name="Zhao Y."/>
            <person name="Jiang S."/>
        </authorList>
    </citation>
    <scope>NUCLEOTIDE SEQUENCE [LARGE SCALE GENOMIC DNA]</scope>
    <source>
        <strain evidence="3">S2</strain>
        <tissue evidence="3">Leaf</tissue>
    </source>
</reference>
<dbReference type="InterPro" id="IPR036393">
    <property type="entry name" value="AceGlu_kinase-like_sf"/>
</dbReference>
<reference evidence="3 4" key="1">
    <citation type="submission" date="2019-09" db="EMBL/GenBank/DDBJ databases">
        <authorList>
            <person name="Ou C."/>
        </authorList>
    </citation>
    <scope>NUCLEOTIDE SEQUENCE [LARGE SCALE GENOMIC DNA]</scope>
    <source>
        <strain evidence="3">S2</strain>
        <tissue evidence="3">Leaf</tissue>
    </source>
</reference>
<dbReference type="GO" id="GO:0006225">
    <property type="term" value="P:UDP biosynthetic process"/>
    <property type="evidence" value="ECO:0007669"/>
    <property type="project" value="TreeGrafter"/>
</dbReference>
<name>A0A5N5HXP4_9ROSA</name>
<gene>
    <name evidence="3" type="ORF">D8674_008530</name>
</gene>
<dbReference type="PANTHER" id="PTHR42833">
    <property type="entry name" value="URIDYLATE KINASE"/>
    <property type="match status" value="1"/>
</dbReference>
<dbReference type="AlphaFoldDB" id="A0A5N5HXP4"/>
<dbReference type="OrthoDB" id="409889at2759"/>
<dbReference type="PANTHER" id="PTHR42833:SF1">
    <property type="entry name" value="UMP KINASE"/>
    <property type="match status" value="1"/>
</dbReference>
<accession>A0A5N5HXP4</accession>
<evidence type="ECO:0000313" key="4">
    <source>
        <dbReference type="Proteomes" id="UP000327157"/>
    </source>
</evidence>
<protein>
    <recommendedName>
        <fullName evidence="2">Myb/SANT-like DNA-binding domain-containing protein</fullName>
    </recommendedName>
</protein>
<keyword evidence="4" id="KW-1185">Reference proteome</keyword>
<dbReference type="EMBL" id="SMOL01000143">
    <property type="protein sequence ID" value="KAB2631011.1"/>
    <property type="molecule type" value="Genomic_DNA"/>
</dbReference>
<dbReference type="GO" id="GO:0033862">
    <property type="term" value="F:UMP kinase activity"/>
    <property type="evidence" value="ECO:0007669"/>
    <property type="project" value="TreeGrafter"/>
</dbReference>
<dbReference type="Proteomes" id="UP000327157">
    <property type="component" value="Chromosome 12"/>
</dbReference>
<dbReference type="SUPFAM" id="SSF53633">
    <property type="entry name" value="Carbamate kinase-like"/>
    <property type="match status" value="1"/>
</dbReference>
<proteinExistence type="predicted"/>
<dbReference type="Gene3D" id="3.40.1160.10">
    <property type="entry name" value="Acetylglutamate kinase-like"/>
    <property type="match status" value="1"/>
</dbReference>
<evidence type="ECO:0000259" key="2">
    <source>
        <dbReference type="Pfam" id="PF13837"/>
    </source>
</evidence>
<keyword evidence="1" id="KW-0175">Coiled coil</keyword>